<feature type="transmembrane region" description="Helical" evidence="6">
    <location>
        <begin position="138"/>
        <end position="164"/>
    </location>
</feature>
<evidence type="ECO:0000256" key="1">
    <source>
        <dbReference type="ARBA" id="ARBA00004141"/>
    </source>
</evidence>
<proteinExistence type="predicted"/>
<dbReference type="Proteomes" id="UP000183988">
    <property type="component" value="Unassembled WGS sequence"/>
</dbReference>
<keyword evidence="3" id="KW-0201">Cytochrome c-type biogenesis</keyword>
<evidence type="ECO:0000256" key="4">
    <source>
        <dbReference type="ARBA" id="ARBA00022989"/>
    </source>
</evidence>
<accession>A0A1M5CT35</accession>
<name>A0A1M5CT35_9BACI</name>
<dbReference type="RefSeq" id="WP_072887408.1">
    <property type="nucleotide sequence ID" value="NZ_FQVW01000001.1"/>
</dbReference>
<dbReference type="PANTHER" id="PTHR30071">
    <property type="entry name" value="HEME EXPORTER PROTEIN C"/>
    <property type="match status" value="1"/>
</dbReference>
<dbReference type="Pfam" id="PF01578">
    <property type="entry name" value="Cytochrom_C_asm"/>
    <property type="match status" value="2"/>
</dbReference>
<dbReference type="InterPro" id="IPR017562">
    <property type="entry name" value="Cyt_c_biogenesis_CcsA"/>
</dbReference>
<feature type="transmembrane region" description="Helical" evidence="6">
    <location>
        <begin position="262"/>
        <end position="280"/>
    </location>
</feature>
<evidence type="ECO:0000259" key="7">
    <source>
        <dbReference type="Pfam" id="PF01578"/>
    </source>
</evidence>
<sequence length="397" mass="44521">MDNLLSFSSTMLYSAFILYLIATFFFGFTIRDNKKDRQEKSKAGTIGISITIVGFIAQLTYFITRWMASGHAPVSNLFEFMTFFGMTIVLAFIVIYFIYRLTVLGLFALPVAMIIIAYASMFPTEIAPLVPSLKSHWLYIHVTTVSLGQGILAISFVTGVIYLIKNIDQSKRSKRTTWLEIIMYSLILFIGFIVATTAFNLMNYSATFEYPVGNKTVQTEYTLPAIAGPTDGVLLSDGVMEPLFETPGWMHGADAGSKFNTLLWSFLVGTIIYGIIRLILRKRIGAAIQPLLKNAKLDLLDEITYRAVAIGFPVFTLGGLIFAAIWAQEAWGRFWGWDPKEVWALITWFFYAAFLHLRLSRGWHGEKSSWLAVGGFAIIMFNLIAVNLILAGLHSYA</sequence>
<dbReference type="OrthoDB" id="9814290at2"/>
<keyword evidence="5 6" id="KW-0472">Membrane</keyword>
<dbReference type="NCBIfam" id="TIGR03144">
    <property type="entry name" value="cytochr_II_ccsB"/>
    <property type="match status" value="1"/>
</dbReference>
<dbReference type="EMBL" id="FQVW01000001">
    <property type="protein sequence ID" value="SHF57806.1"/>
    <property type="molecule type" value="Genomic_DNA"/>
</dbReference>
<dbReference type="GO" id="GO:0017004">
    <property type="term" value="P:cytochrome complex assembly"/>
    <property type="evidence" value="ECO:0007669"/>
    <property type="project" value="UniProtKB-KW"/>
</dbReference>
<feature type="transmembrane region" description="Helical" evidence="6">
    <location>
        <begin position="371"/>
        <end position="393"/>
    </location>
</feature>
<dbReference type="AlphaFoldDB" id="A0A1M5CT35"/>
<evidence type="ECO:0000256" key="2">
    <source>
        <dbReference type="ARBA" id="ARBA00022692"/>
    </source>
</evidence>
<dbReference type="STRING" id="930117.SAMN05216225_1001375"/>
<feature type="domain" description="Cytochrome c assembly protein" evidence="7">
    <location>
        <begin position="74"/>
        <end position="197"/>
    </location>
</feature>
<feature type="transmembrane region" description="Helical" evidence="6">
    <location>
        <begin position="342"/>
        <end position="359"/>
    </location>
</feature>
<comment type="subcellular location">
    <subcellularLocation>
        <location evidence="1">Membrane</location>
        <topology evidence="1">Multi-pass membrane protein</topology>
    </subcellularLocation>
</comment>
<feature type="transmembrane region" description="Helical" evidence="6">
    <location>
        <begin position="303"/>
        <end position="327"/>
    </location>
</feature>
<evidence type="ECO:0000256" key="5">
    <source>
        <dbReference type="ARBA" id="ARBA00023136"/>
    </source>
</evidence>
<keyword evidence="4 6" id="KW-1133">Transmembrane helix</keyword>
<dbReference type="InterPro" id="IPR045062">
    <property type="entry name" value="Cyt_c_biogenesis_CcsA/CcmC"/>
</dbReference>
<dbReference type="GO" id="GO:0020037">
    <property type="term" value="F:heme binding"/>
    <property type="evidence" value="ECO:0007669"/>
    <property type="project" value="InterPro"/>
</dbReference>
<evidence type="ECO:0000313" key="8">
    <source>
        <dbReference type="EMBL" id="SHF57806.1"/>
    </source>
</evidence>
<evidence type="ECO:0000313" key="9">
    <source>
        <dbReference type="Proteomes" id="UP000183988"/>
    </source>
</evidence>
<dbReference type="InterPro" id="IPR002541">
    <property type="entry name" value="Cyt_c_assembly"/>
</dbReference>
<evidence type="ECO:0000256" key="3">
    <source>
        <dbReference type="ARBA" id="ARBA00022748"/>
    </source>
</evidence>
<dbReference type="PANTHER" id="PTHR30071:SF1">
    <property type="entry name" value="CYTOCHROME B_B6 PROTEIN-RELATED"/>
    <property type="match status" value="1"/>
</dbReference>
<feature type="transmembrane region" description="Helical" evidence="6">
    <location>
        <begin position="176"/>
        <end position="199"/>
    </location>
</feature>
<feature type="transmembrane region" description="Helical" evidence="6">
    <location>
        <begin position="43"/>
        <end position="68"/>
    </location>
</feature>
<feature type="transmembrane region" description="Helical" evidence="6">
    <location>
        <begin position="12"/>
        <end position="31"/>
    </location>
</feature>
<keyword evidence="9" id="KW-1185">Reference proteome</keyword>
<keyword evidence="2 6" id="KW-0812">Transmembrane</keyword>
<organism evidence="8 9">
    <name type="scientific">Ornithinibacillus halophilus</name>
    <dbReference type="NCBI Taxonomy" id="930117"/>
    <lineage>
        <taxon>Bacteria</taxon>
        <taxon>Bacillati</taxon>
        <taxon>Bacillota</taxon>
        <taxon>Bacilli</taxon>
        <taxon>Bacillales</taxon>
        <taxon>Bacillaceae</taxon>
        <taxon>Ornithinibacillus</taxon>
    </lineage>
</organism>
<feature type="domain" description="Cytochrome c assembly protein" evidence="7">
    <location>
        <begin position="267"/>
        <end position="394"/>
    </location>
</feature>
<feature type="transmembrane region" description="Helical" evidence="6">
    <location>
        <begin position="106"/>
        <end position="126"/>
    </location>
</feature>
<protein>
    <submittedName>
        <fullName evidence="8">Cytochrome c-type biogenesis protein CcsB</fullName>
    </submittedName>
</protein>
<dbReference type="GO" id="GO:0005886">
    <property type="term" value="C:plasma membrane"/>
    <property type="evidence" value="ECO:0007669"/>
    <property type="project" value="TreeGrafter"/>
</dbReference>
<feature type="transmembrane region" description="Helical" evidence="6">
    <location>
        <begin position="80"/>
        <end position="99"/>
    </location>
</feature>
<evidence type="ECO:0000256" key="6">
    <source>
        <dbReference type="SAM" id="Phobius"/>
    </source>
</evidence>
<gene>
    <name evidence="8" type="ORF">SAMN05216225_1001375</name>
</gene>
<reference evidence="8 9" key="1">
    <citation type="submission" date="2016-11" db="EMBL/GenBank/DDBJ databases">
        <authorList>
            <person name="Jaros S."/>
            <person name="Januszkiewicz K."/>
            <person name="Wedrychowicz H."/>
        </authorList>
    </citation>
    <scope>NUCLEOTIDE SEQUENCE [LARGE SCALE GENOMIC DNA]</scope>
    <source>
        <strain evidence="8 9">IBRC-M 10683</strain>
    </source>
</reference>